<protein>
    <submittedName>
        <fullName evidence="3">Putative proteasome subunit alpha2, protease of the acylase family and NTN hydrolase fold</fullName>
    </submittedName>
</protein>
<keyword evidence="4" id="KW-1185">Reference proteome</keyword>
<name>A0A2A9MFF2_BESBE</name>
<comment type="similarity">
    <text evidence="2">Belongs to the peptidase T1A family.</text>
</comment>
<dbReference type="Gene3D" id="3.60.20.10">
    <property type="entry name" value="Glutamine Phosphoribosylpyrophosphate, subunit 1, domain 1"/>
    <property type="match status" value="1"/>
</dbReference>
<dbReference type="VEuPathDB" id="ToxoDB:BESB_067190"/>
<evidence type="ECO:0000256" key="2">
    <source>
        <dbReference type="PROSITE-ProRule" id="PRU00808"/>
    </source>
</evidence>
<gene>
    <name evidence="3" type="ORF">BESB_067190</name>
</gene>
<dbReference type="InterPro" id="IPR029055">
    <property type="entry name" value="Ntn_hydrolases_N"/>
</dbReference>
<dbReference type="OrthoDB" id="431557at2759"/>
<dbReference type="CDD" id="cd03750">
    <property type="entry name" value="proteasome_alpha_type_2"/>
    <property type="match status" value="1"/>
</dbReference>
<evidence type="ECO:0000313" key="3">
    <source>
        <dbReference type="EMBL" id="PFH34686.1"/>
    </source>
</evidence>
<dbReference type="InterPro" id="IPR050115">
    <property type="entry name" value="Proteasome_alpha"/>
</dbReference>
<keyword evidence="1 2" id="KW-0647">Proteasome</keyword>
<dbReference type="GO" id="GO:0019773">
    <property type="term" value="C:proteasome core complex, alpha-subunit complex"/>
    <property type="evidence" value="ECO:0007669"/>
    <property type="project" value="UniProtKB-UniRule"/>
</dbReference>
<dbReference type="GeneID" id="40311645"/>
<dbReference type="InterPro" id="IPR001353">
    <property type="entry name" value="Proteasome_sua/b"/>
</dbReference>
<dbReference type="EMBL" id="NWUJ01000006">
    <property type="protein sequence ID" value="PFH34686.1"/>
    <property type="molecule type" value="Genomic_DNA"/>
</dbReference>
<comment type="caution">
    <text evidence="3">The sequence shown here is derived from an EMBL/GenBank/DDBJ whole genome shotgun (WGS) entry which is preliminary data.</text>
</comment>
<dbReference type="KEGG" id="bbes:BESB_067190"/>
<dbReference type="AlphaFoldDB" id="A0A2A9MFF2"/>
<proteinExistence type="inferred from homology"/>
<evidence type="ECO:0000256" key="1">
    <source>
        <dbReference type="ARBA" id="ARBA00022942"/>
    </source>
</evidence>
<dbReference type="GO" id="GO:0008233">
    <property type="term" value="F:peptidase activity"/>
    <property type="evidence" value="ECO:0007669"/>
    <property type="project" value="UniProtKB-KW"/>
</dbReference>
<evidence type="ECO:0000313" key="4">
    <source>
        <dbReference type="Proteomes" id="UP000224006"/>
    </source>
</evidence>
<accession>A0A2A9MFF2</accession>
<keyword evidence="3" id="KW-0378">Hydrolase</keyword>
<reference evidence="3 4" key="1">
    <citation type="submission" date="2017-09" db="EMBL/GenBank/DDBJ databases">
        <title>Genome sequencing of Besnoitia besnoiti strain Bb-Ger1.</title>
        <authorList>
            <person name="Schares G."/>
            <person name="Venepally P."/>
            <person name="Lorenzi H.A."/>
        </authorList>
    </citation>
    <scope>NUCLEOTIDE SEQUENCE [LARGE SCALE GENOMIC DNA]</scope>
    <source>
        <strain evidence="3 4">Bb-Ger1</strain>
    </source>
</reference>
<dbReference type="STRING" id="94643.A0A2A9MFF2"/>
<dbReference type="SUPFAM" id="SSF56235">
    <property type="entry name" value="N-terminal nucleophile aminohydrolases (Ntn hydrolases)"/>
    <property type="match status" value="1"/>
</dbReference>
<dbReference type="GO" id="GO:0051603">
    <property type="term" value="P:proteolysis involved in protein catabolic process"/>
    <property type="evidence" value="ECO:0007669"/>
    <property type="project" value="InterPro"/>
</dbReference>
<dbReference type="PANTHER" id="PTHR11599">
    <property type="entry name" value="PROTEASOME SUBUNIT ALPHA/BETA"/>
    <property type="match status" value="1"/>
</dbReference>
<organism evidence="3 4">
    <name type="scientific">Besnoitia besnoiti</name>
    <name type="common">Apicomplexan protozoan</name>
    <dbReference type="NCBI Taxonomy" id="94643"/>
    <lineage>
        <taxon>Eukaryota</taxon>
        <taxon>Sar</taxon>
        <taxon>Alveolata</taxon>
        <taxon>Apicomplexa</taxon>
        <taxon>Conoidasida</taxon>
        <taxon>Coccidia</taxon>
        <taxon>Eucoccidiorida</taxon>
        <taxon>Eimeriorina</taxon>
        <taxon>Sarcocystidae</taxon>
        <taxon>Besnoitia</taxon>
    </lineage>
</organism>
<sequence>MAGEGEYSFSLTTFSPQGAPALGIKAKNGVVIAAEKKLSTPLIEESSVRKVEHFTPNIGCVCAGMPADYRVVMKKGRKEAAAYNLFYKTPISVSQLVQDVAAVMQEYTQSGGVRPFGLSLLVAGYDEYGPQLYQVDPSGAYFGWKASAIGRDMQNAKTFLEKRYNPDIELEDAIHTAILTLKEGFEGAMNEHNIEIGVVGEDRKFRILTPAEIKDYLGPACANLQLIFKAILPKHQCDQTRTAEGMPLSRHAIAPPPAGGRSF</sequence>
<dbReference type="RefSeq" id="XP_029218695.1">
    <property type="nucleotide sequence ID" value="XM_029365112.1"/>
</dbReference>
<dbReference type="InterPro" id="IPR023332">
    <property type="entry name" value="Proteasome_alpha-type"/>
</dbReference>
<dbReference type="Proteomes" id="UP000224006">
    <property type="component" value="Chromosome VI"/>
</dbReference>
<dbReference type="Pfam" id="PF00227">
    <property type="entry name" value="Proteasome"/>
    <property type="match status" value="1"/>
</dbReference>
<keyword evidence="3" id="KW-0645">Protease</keyword>
<dbReference type="PROSITE" id="PS51475">
    <property type="entry name" value="PROTEASOME_ALPHA_2"/>
    <property type="match status" value="1"/>
</dbReference>